<feature type="transmembrane region" description="Helical" evidence="1">
    <location>
        <begin position="36"/>
        <end position="54"/>
    </location>
</feature>
<name>A0A9D2IYU8_9FIRM</name>
<organism evidence="2 3">
    <name type="scientific">Candidatus Allofournierella merdipullorum</name>
    <dbReference type="NCBI Taxonomy" id="2838595"/>
    <lineage>
        <taxon>Bacteria</taxon>
        <taxon>Bacillati</taxon>
        <taxon>Bacillota</taxon>
        <taxon>Clostridia</taxon>
        <taxon>Eubacteriales</taxon>
        <taxon>Oscillospiraceae</taxon>
        <taxon>Allofournierella</taxon>
    </lineage>
</organism>
<reference evidence="2" key="2">
    <citation type="submission" date="2021-04" db="EMBL/GenBank/DDBJ databases">
        <authorList>
            <person name="Gilroy R."/>
        </authorList>
    </citation>
    <scope>NUCLEOTIDE SEQUENCE</scope>
    <source>
        <strain evidence="2">ChiGjej4B4-18154</strain>
    </source>
</reference>
<evidence type="ECO:0000313" key="3">
    <source>
        <dbReference type="Proteomes" id="UP000824035"/>
    </source>
</evidence>
<evidence type="ECO:0000313" key="2">
    <source>
        <dbReference type="EMBL" id="HIZ30306.1"/>
    </source>
</evidence>
<reference evidence="2" key="1">
    <citation type="journal article" date="2021" name="PeerJ">
        <title>Extensive microbial diversity within the chicken gut microbiome revealed by metagenomics and culture.</title>
        <authorList>
            <person name="Gilroy R."/>
            <person name="Ravi A."/>
            <person name="Getino M."/>
            <person name="Pursley I."/>
            <person name="Horton D.L."/>
            <person name="Alikhan N.F."/>
            <person name="Baker D."/>
            <person name="Gharbi K."/>
            <person name="Hall N."/>
            <person name="Watson M."/>
            <person name="Adriaenssens E.M."/>
            <person name="Foster-Nyarko E."/>
            <person name="Jarju S."/>
            <person name="Secka A."/>
            <person name="Antonio M."/>
            <person name="Oren A."/>
            <person name="Chaudhuri R.R."/>
            <person name="La Ragione R."/>
            <person name="Hildebrand F."/>
            <person name="Pallen M.J."/>
        </authorList>
    </citation>
    <scope>NUCLEOTIDE SEQUENCE</scope>
    <source>
        <strain evidence="2">ChiGjej4B4-18154</strain>
    </source>
</reference>
<keyword evidence="1" id="KW-0812">Transmembrane</keyword>
<dbReference type="Proteomes" id="UP000824035">
    <property type="component" value="Unassembled WGS sequence"/>
</dbReference>
<evidence type="ECO:0000256" key="1">
    <source>
        <dbReference type="SAM" id="Phobius"/>
    </source>
</evidence>
<gene>
    <name evidence="2" type="ORF">H9813_03605</name>
</gene>
<keyword evidence="1" id="KW-0472">Membrane</keyword>
<protein>
    <submittedName>
        <fullName evidence="2">Uncharacterized protein</fullName>
    </submittedName>
</protein>
<accession>A0A9D2IYU8</accession>
<keyword evidence="1" id="KW-1133">Transmembrane helix</keyword>
<dbReference type="RefSeq" id="WP_394975727.1">
    <property type="nucleotide sequence ID" value="NZ_JAXEOD010000013.1"/>
</dbReference>
<proteinExistence type="predicted"/>
<comment type="caution">
    <text evidence="2">The sequence shown here is derived from an EMBL/GenBank/DDBJ whole genome shotgun (WGS) entry which is preliminary data.</text>
</comment>
<sequence>MEWLFILAAVVAAFCFPHFMVEALRAEDEDKRSDHKLFACLCSAVVVFVLIGFIN</sequence>
<dbReference type="AlphaFoldDB" id="A0A9D2IYU8"/>
<dbReference type="EMBL" id="DXBV01000031">
    <property type="protein sequence ID" value="HIZ30306.1"/>
    <property type="molecule type" value="Genomic_DNA"/>
</dbReference>